<dbReference type="Gene3D" id="3.40.50.300">
    <property type="entry name" value="P-loop containing nucleotide triphosphate hydrolases"/>
    <property type="match status" value="1"/>
</dbReference>
<reference evidence="1 2" key="1">
    <citation type="submission" date="2019-09" db="EMBL/GenBank/DDBJ databases">
        <title>Complete genome sequence of Mycobacterium avium subsp. hominissuis strain JP-H-1.</title>
        <authorList>
            <person name="Kinoshita Y."/>
            <person name="Niwa H."/>
            <person name="Uchida-Fujii E."/>
            <person name="Nukada T."/>
        </authorList>
    </citation>
    <scope>NUCLEOTIDE SEQUENCE [LARGE SCALE GENOMIC DNA]</scope>
    <source>
        <strain evidence="1 2">JP-H-1</strain>
    </source>
</reference>
<sequence>MQRVAVVGSGGAGKTTFCRELGRRTGLPVIHLDHHYWRPHWTPTPTDQWRKTVAELAAGDRWIMDGNYRSSLDLRLERADAVIILAFSRWRCLVGLLRRWWTNRGRAVQADGCPERLDWKFLRWVWRYPIDSRPLLDAALVRYADTVRVVELASPAVARSFLRELPA</sequence>
<gene>
    <name evidence="1" type="ORF">JPH1_20670</name>
</gene>
<organism evidence="1 2">
    <name type="scientific">Mycobacterium avium subsp. hominissuis</name>
    <dbReference type="NCBI Taxonomy" id="439334"/>
    <lineage>
        <taxon>Bacteria</taxon>
        <taxon>Bacillati</taxon>
        <taxon>Actinomycetota</taxon>
        <taxon>Actinomycetes</taxon>
        <taxon>Mycobacteriales</taxon>
        <taxon>Mycobacteriaceae</taxon>
        <taxon>Mycobacterium</taxon>
        <taxon>Mycobacterium avium complex (MAC)</taxon>
    </lineage>
</organism>
<proteinExistence type="predicted"/>
<dbReference type="SUPFAM" id="SSF52540">
    <property type="entry name" value="P-loop containing nucleoside triphosphate hydrolases"/>
    <property type="match status" value="1"/>
</dbReference>
<evidence type="ECO:0000313" key="1">
    <source>
        <dbReference type="EMBL" id="BBN47592.1"/>
    </source>
</evidence>
<dbReference type="EMBL" id="AP020326">
    <property type="protein sequence ID" value="BBN47592.1"/>
    <property type="molecule type" value="Genomic_DNA"/>
</dbReference>
<dbReference type="Proteomes" id="UP000327362">
    <property type="component" value="Chromosome"/>
</dbReference>
<dbReference type="InterPro" id="IPR052922">
    <property type="entry name" value="Cytidylate_Kinase-2"/>
</dbReference>
<name>A0AAI8SM68_MYCAV</name>
<evidence type="ECO:0000313" key="2">
    <source>
        <dbReference type="Proteomes" id="UP000327362"/>
    </source>
</evidence>
<dbReference type="PANTHER" id="PTHR37816">
    <property type="entry name" value="YALI0E33011P"/>
    <property type="match status" value="1"/>
</dbReference>
<dbReference type="PANTHER" id="PTHR37816:SF1">
    <property type="entry name" value="TOXIN"/>
    <property type="match status" value="1"/>
</dbReference>
<dbReference type="AlphaFoldDB" id="A0AAI8SM68"/>
<protein>
    <submittedName>
        <fullName evidence="1">Topology modulation protein</fullName>
    </submittedName>
</protein>
<dbReference type="InterPro" id="IPR027417">
    <property type="entry name" value="P-loop_NTPase"/>
</dbReference>
<accession>A0AAI8SM68</accession>
<dbReference type="RefSeq" id="WP_224188558.1">
    <property type="nucleotide sequence ID" value="NZ_AP020326.1"/>
</dbReference>